<evidence type="ECO:0000313" key="9">
    <source>
        <dbReference type="EMBL" id="BBU68219.1"/>
    </source>
</evidence>
<reference evidence="10" key="1">
    <citation type="submission" date="2020-01" db="EMBL/GenBank/DDBJ databases">
        <title>Phosphoaccumulans saitamaens gen. nov., sp. nov., a polyphosphate accumulating bacterium isolated from surface river water.</title>
        <authorList>
            <person name="Watanabe K."/>
            <person name="Suda W."/>
        </authorList>
    </citation>
    <scope>NUCLEOTIDE SEQUENCE [LARGE SCALE GENOMIC DNA]</scope>
    <source>
        <strain evidence="10">ICHIAU1</strain>
    </source>
</reference>
<evidence type="ECO:0000256" key="7">
    <source>
        <dbReference type="ARBA" id="ARBA00022989"/>
    </source>
</evidence>
<dbReference type="OrthoDB" id="6766492at2"/>
<keyword evidence="8" id="KW-0472">Membrane</keyword>
<name>A0A679ID65_9RHOO</name>
<dbReference type="SUPFAM" id="SSF103473">
    <property type="entry name" value="MFS general substrate transporter"/>
    <property type="match status" value="1"/>
</dbReference>
<evidence type="ECO:0000313" key="10">
    <source>
        <dbReference type="Proteomes" id="UP000463961"/>
    </source>
</evidence>
<organism evidence="9 10">
    <name type="scientific">Fluviibacter phosphoraccumulans</name>
    <dbReference type="NCBI Taxonomy" id="1751046"/>
    <lineage>
        <taxon>Bacteria</taxon>
        <taxon>Pseudomonadati</taxon>
        <taxon>Pseudomonadota</taxon>
        <taxon>Betaproteobacteria</taxon>
        <taxon>Rhodocyclales</taxon>
        <taxon>Fluviibacteraceae</taxon>
        <taxon>Fluviibacter</taxon>
    </lineage>
</organism>
<dbReference type="PANTHER" id="PTHR43528">
    <property type="entry name" value="ALPHA-KETOGLUTARATE PERMEASE"/>
    <property type="match status" value="1"/>
</dbReference>
<dbReference type="InterPro" id="IPR011701">
    <property type="entry name" value="MFS"/>
</dbReference>
<dbReference type="GO" id="GO:0015293">
    <property type="term" value="F:symporter activity"/>
    <property type="evidence" value="ECO:0007669"/>
    <property type="project" value="UniProtKB-KW"/>
</dbReference>
<protein>
    <submittedName>
        <fullName evidence="9">MFS transporter</fullName>
    </submittedName>
</protein>
<evidence type="ECO:0000256" key="1">
    <source>
        <dbReference type="ARBA" id="ARBA00004651"/>
    </source>
</evidence>
<evidence type="ECO:0000256" key="6">
    <source>
        <dbReference type="ARBA" id="ARBA00022847"/>
    </source>
</evidence>
<comment type="subcellular location">
    <subcellularLocation>
        <location evidence="1">Cell membrane</location>
        <topology evidence="1">Multi-pass membrane protein</topology>
    </subcellularLocation>
</comment>
<dbReference type="InterPro" id="IPR036259">
    <property type="entry name" value="MFS_trans_sf"/>
</dbReference>
<evidence type="ECO:0000256" key="3">
    <source>
        <dbReference type="ARBA" id="ARBA00022448"/>
    </source>
</evidence>
<evidence type="ECO:0000256" key="4">
    <source>
        <dbReference type="ARBA" id="ARBA00022475"/>
    </source>
</evidence>
<evidence type="ECO:0000256" key="2">
    <source>
        <dbReference type="ARBA" id="ARBA00008240"/>
    </source>
</evidence>
<dbReference type="RefSeq" id="WP_162048849.1">
    <property type="nucleotide sequence ID" value="NZ_AP019011.1"/>
</dbReference>
<dbReference type="PROSITE" id="PS00217">
    <property type="entry name" value="SUGAR_TRANSPORT_2"/>
    <property type="match status" value="1"/>
</dbReference>
<dbReference type="EMBL" id="AP022345">
    <property type="protein sequence ID" value="BBU68219.1"/>
    <property type="molecule type" value="Genomic_DNA"/>
</dbReference>
<dbReference type="InterPro" id="IPR051084">
    <property type="entry name" value="H+-coupled_symporters"/>
</dbReference>
<comment type="similarity">
    <text evidence="2">Belongs to the major facilitator superfamily. Metabolite:H+ Symporter (MHS) family (TC 2.A.1.6) family.</text>
</comment>
<dbReference type="AlphaFoldDB" id="A0A679ID65"/>
<dbReference type="PANTHER" id="PTHR43528:SF1">
    <property type="entry name" value="ALPHA-KETOGLUTARATE PERMEASE"/>
    <property type="match status" value="1"/>
</dbReference>
<keyword evidence="4" id="KW-1003">Cell membrane</keyword>
<proteinExistence type="inferred from homology"/>
<gene>
    <name evidence="9" type="ORF">ICHIAU1_05020</name>
</gene>
<dbReference type="InterPro" id="IPR020846">
    <property type="entry name" value="MFS_dom"/>
</dbReference>
<dbReference type="InterPro" id="IPR005829">
    <property type="entry name" value="Sugar_transporter_CS"/>
</dbReference>
<keyword evidence="5" id="KW-0812">Transmembrane</keyword>
<dbReference type="Proteomes" id="UP000463961">
    <property type="component" value="Chromosome"/>
</dbReference>
<keyword evidence="3" id="KW-0813">Transport</keyword>
<keyword evidence="7" id="KW-1133">Transmembrane helix</keyword>
<accession>A0A679ID65</accession>
<keyword evidence="10" id="KW-1185">Reference proteome</keyword>
<keyword evidence="6" id="KW-0769">Symport</keyword>
<dbReference type="Pfam" id="PF07690">
    <property type="entry name" value="MFS_1"/>
    <property type="match status" value="1"/>
</dbReference>
<dbReference type="GO" id="GO:0005886">
    <property type="term" value="C:plasma membrane"/>
    <property type="evidence" value="ECO:0007669"/>
    <property type="project" value="UniProtKB-SubCell"/>
</dbReference>
<dbReference type="Gene3D" id="1.20.1250.20">
    <property type="entry name" value="MFS general substrate transporter like domains"/>
    <property type="match status" value="2"/>
</dbReference>
<evidence type="ECO:0000256" key="5">
    <source>
        <dbReference type="ARBA" id="ARBA00022692"/>
    </source>
</evidence>
<dbReference type="PROSITE" id="PS50850">
    <property type="entry name" value="MFS"/>
    <property type="match status" value="1"/>
</dbReference>
<evidence type="ECO:0000256" key="8">
    <source>
        <dbReference type="ARBA" id="ARBA00023136"/>
    </source>
</evidence>
<sequence>MRPASMQRTLLAGAVGNAIEFYDFIVYAYLAGYFAAQFFPTHDPVAALLASYGAFATGMIMRPVGGIVFGNIGDRIGRKAALQISVLLIAVPTLLIGLMPTYAVIGLWAPVLLIILRMLQGLSVGGEYSSSIVFLIEHAPQNRRGFVGGFSPMGAFGGLLLGTVVSFLCTTALGKAVMADWGWRVPFIASIFLTGIGVAARRALAQDILNKDEVLKSPVREAFRRYWQPMAAIALANTATGIVSFVGFMYCVPWMVKEAGVSTTLALAINMFGLLMVSLLSVAGGLVGDRFGRLRISRLGVLILLLGAWPAFSLFRTGDVIAMMAGGLILAIGQGFFLGPLSASMATLLPKQVRVTGLSFGYSLAVGIFGGLAPVLTEFLIARFSLAMAPAIVIMLGALVSLITLCLHPLWRHNTGHLPEDDLPVTASHAA</sequence>